<reference evidence="2 3" key="1">
    <citation type="journal article" date="2018" name="PLoS Pathog.">
        <title>Evolution of structural diversity of trichothecenes, a family of toxins produced by plant pathogenic and entomopathogenic fungi.</title>
        <authorList>
            <person name="Proctor R.H."/>
            <person name="McCormick S.P."/>
            <person name="Kim H.S."/>
            <person name="Cardoza R.E."/>
            <person name="Stanley A.M."/>
            <person name="Lindo L."/>
            <person name="Kelly A."/>
            <person name="Brown D.W."/>
            <person name="Lee T."/>
            <person name="Vaughan M.M."/>
            <person name="Alexander N.J."/>
            <person name="Busman M."/>
            <person name="Gutierrez S."/>
        </authorList>
    </citation>
    <scope>NUCLEOTIDE SEQUENCE [LARGE SCALE GENOMIC DNA]</scope>
    <source>
        <strain evidence="2 3">IBT 40837</strain>
    </source>
</reference>
<evidence type="ECO:0000313" key="3">
    <source>
        <dbReference type="Proteomes" id="UP000266272"/>
    </source>
</evidence>
<accession>A0A395NWE8</accession>
<sequence>MERNVTREVNRTGQRECDGARLSRLKGLPKGQRHVATHLCLALDALVARQRGLVALLLLLRRPTRMTLGQRRVSIMGGNPPIVEPTYASGASAADARQTKIPGHGHRRRDGGVGHGAGGQRRRAIAASDSYGATLLAVALLEKRQVHPGALLS</sequence>
<gene>
    <name evidence="2" type="ORF">TARUN_1781</name>
</gene>
<name>A0A395NWE8_TRIAR</name>
<proteinExistence type="predicted"/>
<feature type="region of interest" description="Disordered" evidence="1">
    <location>
        <begin position="87"/>
        <end position="121"/>
    </location>
</feature>
<protein>
    <submittedName>
        <fullName evidence="2">Uncharacterized protein</fullName>
    </submittedName>
</protein>
<organism evidence="2 3">
    <name type="scientific">Trichoderma arundinaceum</name>
    <dbReference type="NCBI Taxonomy" id="490622"/>
    <lineage>
        <taxon>Eukaryota</taxon>
        <taxon>Fungi</taxon>
        <taxon>Dikarya</taxon>
        <taxon>Ascomycota</taxon>
        <taxon>Pezizomycotina</taxon>
        <taxon>Sordariomycetes</taxon>
        <taxon>Hypocreomycetidae</taxon>
        <taxon>Hypocreales</taxon>
        <taxon>Hypocreaceae</taxon>
        <taxon>Trichoderma</taxon>
    </lineage>
</organism>
<evidence type="ECO:0000313" key="2">
    <source>
        <dbReference type="EMBL" id="RFU80426.1"/>
    </source>
</evidence>
<comment type="caution">
    <text evidence="2">The sequence shown here is derived from an EMBL/GenBank/DDBJ whole genome shotgun (WGS) entry which is preliminary data.</text>
</comment>
<dbReference type="AlphaFoldDB" id="A0A395NWE8"/>
<keyword evidence="3" id="KW-1185">Reference proteome</keyword>
<dbReference type="EMBL" id="PXOA01000110">
    <property type="protein sequence ID" value="RFU80426.1"/>
    <property type="molecule type" value="Genomic_DNA"/>
</dbReference>
<dbReference type="Proteomes" id="UP000266272">
    <property type="component" value="Unassembled WGS sequence"/>
</dbReference>
<evidence type="ECO:0000256" key="1">
    <source>
        <dbReference type="SAM" id="MobiDB-lite"/>
    </source>
</evidence>